<keyword evidence="2" id="KW-1185">Reference proteome</keyword>
<comment type="caution">
    <text evidence="1">The sequence shown here is derived from an EMBL/GenBank/DDBJ whole genome shotgun (WGS) entry which is preliminary data.</text>
</comment>
<evidence type="ECO:0000313" key="1">
    <source>
        <dbReference type="EMBL" id="OWP61468.1"/>
    </source>
</evidence>
<organism evidence="1 2">
    <name type="scientific">Hymenobacter amundsenii</name>
    <dbReference type="NCBI Taxonomy" id="2006685"/>
    <lineage>
        <taxon>Bacteria</taxon>
        <taxon>Pseudomonadati</taxon>
        <taxon>Bacteroidota</taxon>
        <taxon>Cytophagia</taxon>
        <taxon>Cytophagales</taxon>
        <taxon>Hymenobacteraceae</taxon>
        <taxon>Hymenobacter</taxon>
    </lineage>
</organism>
<dbReference type="AlphaFoldDB" id="A0A246FG12"/>
<gene>
    <name evidence="1" type="ORF">CDA63_19270</name>
</gene>
<dbReference type="EMBL" id="NIRR01000063">
    <property type="protein sequence ID" value="OWP61468.1"/>
    <property type="molecule type" value="Genomic_DNA"/>
</dbReference>
<name>A0A246FG12_9BACT</name>
<accession>A0A246FG12</accession>
<reference evidence="1 2" key="1">
    <citation type="submission" date="2017-06" db="EMBL/GenBank/DDBJ databases">
        <title>Hymenobacter amundsenii sp. nov. isolated from regoliths in Antarctica.</title>
        <authorList>
            <person name="Sedlacek I."/>
            <person name="Kralova S."/>
            <person name="Pantucek R."/>
            <person name="Svec P."/>
            <person name="Holochova P."/>
            <person name="Stankova E."/>
            <person name="Vrbovska V."/>
            <person name="Busse H.-J."/>
        </authorList>
    </citation>
    <scope>NUCLEOTIDE SEQUENCE [LARGE SCALE GENOMIC DNA]</scope>
    <source>
        <strain evidence="1 2">CCM 8682</strain>
    </source>
</reference>
<sequence>MTSKEAYFQDLESIVTDQVYLAASRDELENEIAENMWTIGVSEELAGAIAPAEVQAFLQRVKCNRRTQLAQRGQPGGLRYYLWHDPQAGQLRFNFISVLHEALPFRAPVNACADEAAIIRAWLQDSGGVGAPLLDSADYRVQVYEEVLLNY</sequence>
<dbReference type="RefSeq" id="WP_088466087.1">
    <property type="nucleotide sequence ID" value="NZ_NIRR01000063.1"/>
</dbReference>
<dbReference type="OrthoDB" id="2622646at2"/>
<evidence type="ECO:0000313" key="2">
    <source>
        <dbReference type="Proteomes" id="UP000197277"/>
    </source>
</evidence>
<dbReference type="Proteomes" id="UP000197277">
    <property type="component" value="Unassembled WGS sequence"/>
</dbReference>
<protein>
    <submittedName>
        <fullName evidence="1">Uncharacterized protein</fullName>
    </submittedName>
</protein>
<proteinExistence type="predicted"/>